<protein>
    <submittedName>
        <fullName evidence="2">Uncharacterized protein</fullName>
    </submittedName>
</protein>
<sequence length="140" mass="14608">MSAKSSRSHKSSSRVKAAAKEQNDLDVDNRTSSAMSSASVRGRSRSSASARAKKANDNGAEKETDSREESVDSKSGRCLKPKSAVSAHSGSRTKASKQSAGEGSVKSSTAKASVKSSGPRKERDVEPLSQLHSVSISVGR</sequence>
<organism evidence="2 3">
    <name type="scientific">Champsocephalus gunnari</name>
    <name type="common">Mackerel icefish</name>
    <dbReference type="NCBI Taxonomy" id="52237"/>
    <lineage>
        <taxon>Eukaryota</taxon>
        <taxon>Metazoa</taxon>
        <taxon>Chordata</taxon>
        <taxon>Craniata</taxon>
        <taxon>Vertebrata</taxon>
        <taxon>Euteleostomi</taxon>
        <taxon>Actinopterygii</taxon>
        <taxon>Neopterygii</taxon>
        <taxon>Teleostei</taxon>
        <taxon>Neoteleostei</taxon>
        <taxon>Acanthomorphata</taxon>
        <taxon>Eupercaria</taxon>
        <taxon>Perciformes</taxon>
        <taxon>Notothenioidei</taxon>
        <taxon>Channichthyidae</taxon>
        <taxon>Champsocephalus</taxon>
    </lineage>
</organism>
<comment type="caution">
    <text evidence="2">The sequence shown here is derived from an EMBL/GenBank/DDBJ whole genome shotgun (WGS) entry which is preliminary data.</text>
</comment>
<feature type="compositionally biased region" description="Basic and acidic residues" evidence="1">
    <location>
        <begin position="18"/>
        <end position="29"/>
    </location>
</feature>
<feature type="compositionally biased region" description="Low complexity" evidence="1">
    <location>
        <begin position="30"/>
        <end position="50"/>
    </location>
</feature>
<feature type="compositionally biased region" description="Polar residues" evidence="1">
    <location>
        <begin position="130"/>
        <end position="140"/>
    </location>
</feature>
<feature type="region of interest" description="Disordered" evidence="1">
    <location>
        <begin position="1"/>
        <end position="140"/>
    </location>
</feature>
<evidence type="ECO:0000313" key="2">
    <source>
        <dbReference type="EMBL" id="KAK5891132.1"/>
    </source>
</evidence>
<gene>
    <name evidence="2" type="ORF">CgunFtcFv8_018418</name>
</gene>
<reference evidence="2 3" key="1">
    <citation type="journal article" date="2023" name="Mol. Biol. Evol.">
        <title>Genomics of Secondarily Temperate Adaptation in the Only Non-Antarctic Icefish.</title>
        <authorList>
            <person name="Rivera-Colon A.G."/>
            <person name="Rayamajhi N."/>
            <person name="Minhas B.F."/>
            <person name="Madrigal G."/>
            <person name="Bilyk K.T."/>
            <person name="Yoon V."/>
            <person name="Hune M."/>
            <person name="Gregory S."/>
            <person name="Cheng C.H.C."/>
            <person name="Catchen J.M."/>
        </authorList>
    </citation>
    <scope>NUCLEOTIDE SEQUENCE [LARGE SCALE GENOMIC DNA]</scope>
    <source>
        <tissue evidence="2">White muscle</tissue>
    </source>
</reference>
<feature type="compositionally biased region" description="Basic residues" evidence="1">
    <location>
        <begin position="1"/>
        <end position="13"/>
    </location>
</feature>
<feature type="compositionally biased region" description="Polar residues" evidence="1">
    <location>
        <begin position="86"/>
        <end position="101"/>
    </location>
</feature>
<name>A0AAN8BU26_CHAGU</name>
<feature type="compositionally biased region" description="Basic and acidic residues" evidence="1">
    <location>
        <begin position="54"/>
        <end position="75"/>
    </location>
</feature>
<proteinExistence type="predicted"/>
<dbReference type="AlphaFoldDB" id="A0AAN8BU26"/>
<feature type="compositionally biased region" description="Low complexity" evidence="1">
    <location>
        <begin position="104"/>
        <end position="117"/>
    </location>
</feature>
<accession>A0AAN8BU26</accession>
<keyword evidence="3" id="KW-1185">Reference proteome</keyword>
<dbReference type="EMBL" id="JAURVH010001536">
    <property type="protein sequence ID" value="KAK5891132.1"/>
    <property type="molecule type" value="Genomic_DNA"/>
</dbReference>
<evidence type="ECO:0000313" key="3">
    <source>
        <dbReference type="Proteomes" id="UP001331515"/>
    </source>
</evidence>
<dbReference type="Proteomes" id="UP001331515">
    <property type="component" value="Unassembled WGS sequence"/>
</dbReference>
<evidence type="ECO:0000256" key="1">
    <source>
        <dbReference type="SAM" id="MobiDB-lite"/>
    </source>
</evidence>